<dbReference type="SUPFAM" id="SSF110849">
    <property type="entry name" value="ParB/Sulfiredoxin"/>
    <property type="match status" value="1"/>
</dbReference>
<feature type="region of interest" description="Disordered" evidence="1">
    <location>
        <begin position="1"/>
        <end position="22"/>
    </location>
</feature>
<proteinExistence type="predicted"/>
<dbReference type="EMBL" id="KE356560">
    <property type="protein sequence ID" value="ERG92098.1"/>
    <property type="molecule type" value="Genomic_DNA"/>
</dbReference>
<sequence>MTGNAWTRKKTKNSNKTETDTDTHRAVVVNVPPVTAEEWDVFDRGTTVAEDNPQYRSDAPVAIVVFMPELDSEFQYYSGVAPLTLTRLNGSGVNWYAFPQPRLRKVGSKGPVEVDINQIQPLRYHSRTFSVSHNRQFIEEIAASGQLPRAPLVWASRTDSDSLTLLDGHKRVYAGHVAGFEIIQVLDMYLDDETATRVWANRHLGGYTRAERNCAKERLKDEWGEDYQQFF</sequence>
<dbReference type="AlphaFoldDB" id="U1N6L9"/>
<protein>
    <submittedName>
        <fullName evidence="2">Putative transcriptional regulator</fullName>
    </submittedName>
</protein>
<dbReference type="HOGENOM" id="CLU_1092413_0_0_2"/>
<dbReference type="STRING" id="1238424.J07HQW1_02133"/>
<evidence type="ECO:0000313" key="2">
    <source>
        <dbReference type="EMBL" id="ERG92098.1"/>
    </source>
</evidence>
<accession>U1N6L9</accession>
<dbReference type="InterPro" id="IPR036086">
    <property type="entry name" value="ParB/Sulfiredoxin_sf"/>
</dbReference>
<evidence type="ECO:0000256" key="1">
    <source>
        <dbReference type="SAM" id="MobiDB-lite"/>
    </source>
</evidence>
<dbReference type="Proteomes" id="UP000030649">
    <property type="component" value="Unassembled WGS sequence"/>
</dbReference>
<reference evidence="2 3" key="1">
    <citation type="journal article" date="2013" name="PLoS ONE">
        <title>Assembly-driven community genomics of a hypersaline microbial ecosystem.</title>
        <authorList>
            <person name="Podell S."/>
            <person name="Ugalde J.A."/>
            <person name="Narasingarao P."/>
            <person name="Banfield J.F."/>
            <person name="Heidelberg K.B."/>
            <person name="Allen E.E."/>
        </authorList>
    </citation>
    <scope>NUCLEOTIDE SEQUENCE [LARGE SCALE GENOMIC DNA]</scope>
    <source>
        <strain evidence="3">J07HQW1</strain>
    </source>
</reference>
<organism evidence="2 3">
    <name type="scientific">Haloquadratum walsbyi J07HQW1</name>
    <dbReference type="NCBI Taxonomy" id="1238424"/>
    <lineage>
        <taxon>Archaea</taxon>
        <taxon>Methanobacteriati</taxon>
        <taxon>Methanobacteriota</taxon>
        <taxon>Stenosarchaea group</taxon>
        <taxon>Halobacteria</taxon>
        <taxon>Halobacteriales</taxon>
        <taxon>Haloferacaceae</taxon>
        <taxon>Haloquadratum</taxon>
    </lineage>
</organism>
<evidence type="ECO:0000313" key="3">
    <source>
        <dbReference type="Proteomes" id="UP000030649"/>
    </source>
</evidence>
<dbReference type="Gene3D" id="3.90.1530.10">
    <property type="entry name" value="Conserved hypothetical protein from pyrococcus furiosus pfu- 392566-001, ParB domain"/>
    <property type="match status" value="1"/>
</dbReference>
<name>U1N6L9_9EURY</name>
<gene>
    <name evidence="2" type="ORF">J07HQW1_02133</name>
</gene>